<dbReference type="EMBL" id="CAJNOQ010006039">
    <property type="protein sequence ID" value="CAF1121128.1"/>
    <property type="molecule type" value="Genomic_DNA"/>
</dbReference>
<dbReference type="SUPFAM" id="SSF51011">
    <property type="entry name" value="Glycosyl hydrolase domain"/>
    <property type="match status" value="1"/>
</dbReference>
<dbReference type="Proteomes" id="UP000682733">
    <property type="component" value="Unassembled WGS sequence"/>
</dbReference>
<evidence type="ECO:0000313" key="6">
    <source>
        <dbReference type="Proteomes" id="UP000663829"/>
    </source>
</evidence>
<keyword evidence="6" id="KW-1185">Reference proteome</keyword>
<sequence>MSNFICSLGNHDHHRLLVELGKERNIFGKDAFQRIRLGAIIQMTAIGIPMIWMGEEIGEYKSKTLDMSKIDWTLIEYKLNNSNILNTDLFEFYCGLCRLRTKNSAFYNSTNFQFLHQDNERKVLVYHRWSDKGDHIVVILNLSNDYLNDHRIPNIPLNGKWHEWTLNYDLFVENHQLTISLTKHEGKILVQTV</sequence>
<dbReference type="EMBL" id="CAJOBC010006038">
    <property type="protein sequence ID" value="CAF3884633.1"/>
    <property type="molecule type" value="Genomic_DNA"/>
</dbReference>
<evidence type="ECO:0000313" key="2">
    <source>
        <dbReference type="EMBL" id="CAF1099626.1"/>
    </source>
</evidence>
<dbReference type="EMBL" id="CAJOBA010009853">
    <property type="protein sequence ID" value="CAF3860919.1"/>
    <property type="molecule type" value="Genomic_DNA"/>
</dbReference>
<evidence type="ECO:0000259" key="1">
    <source>
        <dbReference type="Pfam" id="PF00128"/>
    </source>
</evidence>
<reference evidence="3" key="1">
    <citation type="submission" date="2021-02" db="EMBL/GenBank/DDBJ databases">
        <authorList>
            <person name="Nowell W R."/>
        </authorList>
    </citation>
    <scope>NUCLEOTIDE SEQUENCE</scope>
</reference>
<dbReference type="Gene3D" id="3.20.20.80">
    <property type="entry name" value="Glycosidases"/>
    <property type="match status" value="1"/>
</dbReference>
<dbReference type="GO" id="GO:0009313">
    <property type="term" value="P:oligosaccharide catabolic process"/>
    <property type="evidence" value="ECO:0007669"/>
    <property type="project" value="TreeGrafter"/>
</dbReference>
<dbReference type="InterPro" id="IPR013780">
    <property type="entry name" value="Glyco_hydro_b"/>
</dbReference>
<dbReference type="GO" id="GO:0004556">
    <property type="term" value="F:alpha-amylase activity"/>
    <property type="evidence" value="ECO:0007669"/>
    <property type="project" value="TreeGrafter"/>
</dbReference>
<proteinExistence type="predicted"/>
<dbReference type="InterPro" id="IPR017853">
    <property type="entry name" value="GH"/>
</dbReference>
<comment type="caution">
    <text evidence="3">The sequence shown here is derived from an EMBL/GenBank/DDBJ whole genome shotgun (WGS) entry which is preliminary data.</text>
</comment>
<dbReference type="Proteomes" id="UP000681722">
    <property type="component" value="Unassembled WGS sequence"/>
</dbReference>
<dbReference type="Proteomes" id="UP000677228">
    <property type="component" value="Unassembled WGS sequence"/>
</dbReference>
<dbReference type="AlphaFoldDB" id="A0A814QL33"/>
<dbReference type="Pfam" id="PF00128">
    <property type="entry name" value="Alpha-amylase"/>
    <property type="match status" value="1"/>
</dbReference>
<dbReference type="EMBL" id="CAJNOK010009837">
    <property type="protein sequence ID" value="CAF1099626.1"/>
    <property type="molecule type" value="Genomic_DNA"/>
</dbReference>
<name>A0A814QL33_9BILA</name>
<accession>A0A814QL33</accession>
<protein>
    <recommendedName>
        <fullName evidence="1">Glycosyl hydrolase family 13 catalytic domain-containing protein</fullName>
    </recommendedName>
</protein>
<dbReference type="SUPFAM" id="SSF51445">
    <property type="entry name" value="(Trans)glycosidases"/>
    <property type="match status" value="1"/>
</dbReference>
<dbReference type="PANTHER" id="PTHR10357">
    <property type="entry name" value="ALPHA-AMYLASE FAMILY MEMBER"/>
    <property type="match status" value="1"/>
</dbReference>
<dbReference type="Gene3D" id="2.60.40.1180">
    <property type="entry name" value="Golgi alpha-mannosidase II"/>
    <property type="match status" value="1"/>
</dbReference>
<dbReference type="Proteomes" id="UP000663829">
    <property type="component" value="Unassembled WGS sequence"/>
</dbReference>
<evidence type="ECO:0000313" key="3">
    <source>
        <dbReference type="EMBL" id="CAF1121128.1"/>
    </source>
</evidence>
<feature type="domain" description="Glycosyl hydrolase family 13 catalytic" evidence="1">
    <location>
        <begin position="7"/>
        <end position="122"/>
    </location>
</feature>
<dbReference type="PANTHER" id="PTHR10357:SF179">
    <property type="entry name" value="NEUTRAL AND BASIC AMINO ACID TRANSPORT PROTEIN RBAT"/>
    <property type="match status" value="1"/>
</dbReference>
<organism evidence="3 6">
    <name type="scientific">Didymodactylos carnosus</name>
    <dbReference type="NCBI Taxonomy" id="1234261"/>
    <lineage>
        <taxon>Eukaryota</taxon>
        <taxon>Metazoa</taxon>
        <taxon>Spiralia</taxon>
        <taxon>Gnathifera</taxon>
        <taxon>Rotifera</taxon>
        <taxon>Eurotatoria</taxon>
        <taxon>Bdelloidea</taxon>
        <taxon>Philodinida</taxon>
        <taxon>Philodinidae</taxon>
        <taxon>Didymodactylos</taxon>
    </lineage>
</organism>
<evidence type="ECO:0000313" key="4">
    <source>
        <dbReference type="EMBL" id="CAF3860919.1"/>
    </source>
</evidence>
<gene>
    <name evidence="3" type="ORF">GPM918_LOCUS19695</name>
    <name evidence="2" type="ORF">OVA965_LOCUS19225</name>
    <name evidence="5" type="ORF">SRO942_LOCUS19690</name>
    <name evidence="4" type="ORF">TMI583_LOCUS19233</name>
</gene>
<dbReference type="OrthoDB" id="1740265at2759"/>
<dbReference type="InterPro" id="IPR006047">
    <property type="entry name" value="GH13_cat_dom"/>
</dbReference>
<dbReference type="GO" id="GO:0043169">
    <property type="term" value="F:cation binding"/>
    <property type="evidence" value="ECO:0007669"/>
    <property type="project" value="InterPro"/>
</dbReference>
<evidence type="ECO:0000313" key="5">
    <source>
        <dbReference type="EMBL" id="CAF3884633.1"/>
    </source>
</evidence>